<evidence type="ECO:0000256" key="1">
    <source>
        <dbReference type="SAM" id="MobiDB-lite"/>
    </source>
</evidence>
<feature type="region of interest" description="Disordered" evidence="1">
    <location>
        <begin position="83"/>
        <end position="141"/>
    </location>
</feature>
<keyword evidence="3" id="KW-1185">Reference proteome</keyword>
<sequence>MALQLYHLHSSSIQITTKKSNDPFLYVLMPHHDVFYHHTPRQVNYLPSSLPDAVVSYDEPLLIDLPAIQFQLDALIVAADQENNFAEQEEAGVEQEDDDIALEPEDTEQDNPPAESGDDDDNDGAVVDHADSAETQELELD</sequence>
<organism evidence="2 3">
    <name type="scientific">Mortierella hygrophila</name>
    <dbReference type="NCBI Taxonomy" id="979708"/>
    <lineage>
        <taxon>Eukaryota</taxon>
        <taxon>Fungi</taxon>
        <taxon>Fungi incertae sedis</taxon>
        <taxon>Mucoromycota</taxon>
        <taxon>Mortierellomycotina</taxon>
        <taxon>Mortierellomycetes</taxon>
        <taxon>Mortierellales</taxon>
        <taxon>Mortierellaceae</taxon>
        <taxon>Mortierella</taxon>
    </lineage>
</organism>
<name>A0A9P6K3H0_9FUNG</name>
<evidence type="ECO:0000313" key="2">
    <source>
        <dbReference type="EMBL" id="KAF9544529.1"/>
    </source>
</evidence>
<comment type="caution">
    <text evidence="2">The sequence shown here is derived from an EMBL/GenBank/DDBJ whole genome shotgun (WGS) entry which is preliminary data.</text>
</comment>
<protein>
    <submittedName>
        <fullName evidence="2">Uncharacterized protein</fullName>
    </submittedName>
</protein>
<reference evidence="2" key="1">
    <citation type="journal article" date="2020" name="Fungal Divers.">
        <title>Resolving the Mortierellaceae phylogeny through synthesis of multi-gene phylogenetics and phylogenomics.</title>
        <authorList>
            <person name="Vandepol N."/>
            <person name="Liber J."/>
            <person name="Desiro A."/>
            <person name="Na H."/>
            <person name="Kennedy M."/>
            <person name="Barry K."/>
            <person name="Grigoriev I.V."/>
            <person name="Miller A.N."/>
            <person name="O'Donnell K."/>
            <person name="Stajich J.E."/>
            <person name="Bonito G."/>
        </authorList>
    </citation>
    <scope>NUCLEOTIDE SEQUENCE</scope>
    <source>
        <strain evidence="2">NRRL 2591</strain>
    </source>
</reference>
<dbReference type="Proteomes" id="UP000723463">
    <property type="component" value="Unassembled WGS sequence"/>
</dbReference>
<proteinExistence type="predicted"/>
<dbReference type="EMBL" id="JAAAXW010000089">
    <property type="protein sequence ID" value="KAF9544529.1"/>
    <property type="molecule type" value="Genomic_DNA"/>
</dbReference>
<evidence type="ECO:0000313" key="3">
    <source>
        <dbReference type="Proteomes" id="UP000723463"/>
    </source>
</evidence>
<gene>
    <name evidence="2" type="ORF">EC957_011925</name>
</gene>
<feature type="compositionally biased region" description="Acidic residues" evidence="1">
    <location>
        <begin position="87"/>
        <end position="109"/>
    </location>
</feature>
<dbReference type="AlphaFoldDB" id="A0A9P6K3H0"/>
<accession>A0A9P6K3H0</accession>